<feature type="compositionally biased region" description="Pro residues" evidence="5">
    <location>
        <begin position="48"/>
        <end position="57"/>
    </location>
</feature>
<keyword evidence="9" id="KW-1185">Reference proteome</keyword>
<feature type="domain" description="VWFA" evidence="7">
    <location>
        <begin position="379"/>
        <end position="512"/>
    </location>
</feature>
<dbReference type="InterPro" id="IPR036465">
    <property type="entry name" value="vWFA_dom_sf"/>
</dbReference>
<dbReference type="GO" id="GO:0008270">
    <property type="term" value="F:zinc ion binding"/>
    <property type="evidence" value="ECO:0007669"/>
    <property type="project" value="UniProtKB-KW"/>
</dbReference>
<feature type="region of interest" description="Disordered" evidence="5">
    <location>
        <begin position="747"/>
        <end position="798"/>
    </location>
</feature>
<dbReference type="InterPro" id="IPR013083">
    <property type="entry name" value="Znf_RING/FYVE/PHD"/>
</dbReference>
<dbReference type="PROSITE" id="PS50234">
    <property type="entry name" value="VWFA"/>
    <property type="match status" value="1"/>
</dbReference>
<dbReference type="InterPro" id="IPR018957">
    <property type="entry name" value="Znf_C3HC4_RING-type"/>
</dbReference>
<name>A0A835FEJ4_9POAL</name>
<dbReference type="InterPro" id="IPR051266">
    <property type="entry name" value="CLCR"/>
</dbReference>
<dbReference type="InterPro" id="IPR001965">
    <property type="entry name" value="Znf_PHD"/>
</dbReference>
<evidence type="ECO:0000256" key="3">
    <source>
        <dbReference type="ARBA" id="ARBA00022833"/>
    </source>
</evidence>
<feature type="region of interest" description="Disordered" evidence="5">
    <location>
        <begin position="250"/>
        <end position="315"/>
    </location>
</feature>
<feature type="compositionally biased region" description="Low complexity" evidence="5">
    <location>
        <begin position="749"/>
        <end position="767"/>
    </location>
</feature>
<sequence>MEGDRAWDATDSLSLSSLSLSLHPQQQQQLAIKTTSSKQQRTSCSSPPSFPSPPPPASERKKKEEAWGRGGEGRYDGGDAKTKKRRPHDAPPSSGGGGFFSAVKSAATGGGGSNPSTPTLRCRTKPVQQPAEAVPVTPPPPKHRMPLLQALSAPASPRSPSRFALLKASLLPSKTRCGVCSRGVKSGGSSAVFTAECSHAFHFPCIATHARSSSANGVLSCPVCSEPWRQAPFLASLRLHCSFHDDNKNHHRAATRGSGNDGRKTPPPPQTPPSSAKLYDDDEPLLAPKAAANGGGFNPIPEADDEDDATADDEQQGAEFRGFFPRPRTSGLAVTVSPEAALVSTGRRHGKYVVAIKVKAPGLRSSSSATTTPRRAPIDLVTVLDVSQGMMGEKLQMLKRGMRLVVASLGPADRLSIVAFSGAAKRLLPLRRMTRQGQRSARQIVDRLVVCAAAATTTAQGGHQEGQQQQPCVGDALRKATKVLEDRRDRNPVATVMLLSDTQQQQQQQPADHSTTTTRKHFGRPAVAPATRFTHVEIPIDAPPPLVPELDKEDEPPVEHAFAKCLGGLVSVVMQEVHMELVFPTGEITAVYSSGPGQQAVALTGGGGGGGAGMVSVRLGEMYAEEERELLVEVRAPLGHSHPHSLSVRCGYRDPASQETVRGGEQQLLLPPLLQTSSSSSRKLHDMFVSTRAVAESRRLAELHDLATAIHLLSSARALVMQSPPSQQQQELVGSLDTELSDMRWRRSQQQQYQYPEEPLTPTSTSRSGRRRRDGEATTPVGTPRGGSGSSAGEPLTPTSAWRAAEQLAKVAIMRKSMNRVSDLHGFENARF</sequence>
<evidence type="ECO:0000313" key="9">
    <source>
        <dbReference type="Proteomes" id="UP000636709"/>
    </source>
</evidence>
<evidence type="ECO:0000259" key="7">
    <source>
        <dbReference type="PROSITE" id="PS50234"/>
    </source>
</evidence>
<reference evidence="8" key="1">
    <citation type="submission" date="2020-07" db="EMBL/GenBank/DDBJ databases">
        <title>Genome sequence and genetic diversity analysis of an under-domesticated orphan crop, white fonio (Digitaria exilis).</title>
        <authorList>
            <person name="Bennetzen J.L."/>
            <person name="Chen S."/>
            <person name="Ma X."/>
            <person name="Wang X."/>
            <person name="Yssel A.E.J."/>
            <person name="Chaluvadi S.R."/>
            <person name="Johnson M."/>
            <person name="Gangashetty P."/>
            <person name="Hamidou F."/>
            <person name="Sanogo M.D."/>
            <person name="Zwaenepoel A."/>
            <person name="Wallace J."/>
            <person name="Van De Peer Y."/>
            <person name="Van Deynze A."/>
        </authorList>
    </citation>
    <scope>NUCLEOTIDE SEQUENCE</scope>
    <source>
        <tissue evidence="8">Leaves</tissue>
    </source>
</reference>
<feature type="compositionally biased region" description="Polar residues" evidence="5">
    <location>
        <begin position="31"/>
        <end position="42"/>
    </location>
</feature>
<dbReference type="OrthoDB" id="687730at2759"/>
<comment type="caution">
    <text evidence="8">The sequence shown here is derived from an EMBL/GenBank/DDBJ whole genome shotgun (WGS) entry which is preliminary data.</text>
</comment>
<feature type="domain" description="RING-type" evidence="6">
    <location>
        <begin position="177"/>
        <end position="225"/>
    </location>
</feature>
<dbReference type="InterPro" id="IPR001841">
    <property type="entry name" value="Znf_RING"/>
</dbReference>
<dbReference type="AlphaFoldDB" id="A0A835FEJ4"/>
<keyword evidence="2 4" id="KW-0863">Zinc-finger</keyword>
<dbReference type="InterPro" id="IPR057427">
    <property type="entry name" value="WAV3_C"/>
</dbReference>
<dbReference type="SUPFAM" id="SSF53300">
    <property type="entry name" value="vWA-like"/>
    <property type="match status" value="1"/>
</dbReference>
<protein>
    <submittedName>
        <fullName evidence="8">Uncharacterized protein</fullName>
    </submittedName>
</protein>
<dbReference type="PANTHER" id="PTHR10579">
    <property type="entry name" value="CALCIUM-ACTIVATED CHLORIDE CHANNEL REGULATOR"/>
    <property type="match status" value="1"/>
</dbReference>
<dbReference type="Proteomes" id="UP000636709">
    <property type="component" value="Unassembled WGS sequence"/>
</dbReference>
<dbReference type="Pfam" id="PF00097">
    <property type="entry name" value="zf-C3HC4"/>
    <property type="match status" value="1"/>
</dbReference>
<feature type="region of interest" description="Disordered" evidence="5">
    <location>
        <begin position="22"/>
        <end position="144"/>
    </location>
</feature>
<evidence type="ECO:0000259" key="6">
    <source>
        <dbReference type="PROSITE" id="PS50089"/>
    </source>
</evidence>
<dbReference type="EMBL" id="JACEFO010001035">
    <property type="protein sequence ID" value="KAF8749559.1"/>
    <property type="molecule type" value="Genomic_DNA"/>
</dbReference>
<feature type="compositionally biased region" description="Acidic residues" evidence="5">
    <location>
        <begin position="302"/>
        <end position="315"/>
    </location>
</feature>
<dbReference type="SUPFAM" id="SSF57850">
    <property type="entry name" value="RING/U-box"/>
    <property type="match status" value="1"/>
</dbReference>
<gene>
    <name evidence="8" type="ORF">HU200_012574</name>
</gene>
<keyword evidence="3" id="KW-0862">Zinc</keyword>
<evidence type="ECO:0000256" key="2">
    <source>
        <dbReference type="ARBA" id="ARBA00022771"/>
    </source>
</evidence>
<organism evidence="8 9">
    <name type="scientific">Digitaria exilis</name>
    <dbReference type="NCBI Taxonomy" id="1010633"/>
    <lineage>
        <taxon>Eukaryota</taxon>
        <taxon>Viridiplantae</taxon>
        <taxon>Streptophyta</taxon>
        <taxon>Embryophyta</taxon>
        <taxon>Tracheophyta</taxon>
        <taxon>Spermatophyta</taxon>
        <taxon>Magnoliopsida</taxon>
        <taxon>Liliopsida</taxon>
        <taxon>Poales</taxon>
        <taxon>Poaceae</taxon>
        <taxon>PACMAD clade</taxon>
        <taxon>Panicoideae</taxon>
        <taxon>Panicodae</taxon>
        <taxon>Paniceae</taxon>
        <taxon>Anthephorinae</taxon>
        <taxon>Digitaria</taxon>
    </lineage>
</organism>
<evidence type="ECO:0000256" key="5">
    <source>
        <dbReference type="SAM" id="MobiDB-lite"/>
    </source>
</evidence>
<evidence type="ECO:0000256" key="4">
    <source>
        <dbReference type="PROSITE-ProRule" id="PRU00175"/>
    </source>
</evidence>
<proteinExistence type="predicted"/>
<dbReference type="PANTHER" id="PTHR10579:SF55">
    <property type="entry name" value="E3 UBIQUITIN-PROTEIN LIGASE WAV3"/>
    <property type="match status" value="1"/>
</dbReference>
<dbReference type="PROSITE" id="PS50089">
    <property type="entry name" value="ZF_RING_2"/>
    <property type="match status" value="1"/>
</dbReference>
<feature type="region of interest" description="Disordered" evidence="5">
    <location>
        <begin position="500"/>
        <end position="525"/>
    </location>
</feature>
<keyword evidence="1" id="KW-0479">Metal-binding</keyword>
<dbReference type="Pfam" id="PF25243">
    <property type="entry name" value="WAV3_C"/>
    <property type="match status" value="1"/>
</dbReference>
<dbReference type="Gene3D" id="3.40.50.410">
    <property type="entry name" value="von Willebrand factor, type A domain"/>
    <property type="match status" value="1"/>
</dbReference>
<dbReference type="InterPro" id="IPR002035">
    <property type="entry name" value="VWF_A"/>
</dbReference>
<evidence type="ECO:0000256" key="1">
    <source>
        <dbReference type="ARBA" id="ARBA00022723"/>
    </source>
</evidence>
<feature type="compositionally biased region" description="Low complexity" evidence="5">
    <location>
        <begin position="126"/>
        <end position="135"/>
    </location>
</feature>
<dbReference type="Pfam" id="PF13519">
    <property type="entry name" value="VWA_2"/>
    <property type="match status" value="1"/>
</dbReference>
<dbReference type="Gene3D" id="3.30.40.10">
    <property type="entry name" value="Zinc/RING finger domain, C3HC4 (zinc finger)"/>
    <property type="match status" value="1"/>
</dbReference>
<feature type="compositionally biased region" description="Basic and acidic residues" evidence="5">
    <location>
        <begin position="58"/>
        <end position="81"/>
    </location>
</feature>
<accession>A0A835FEJ4</accession>
<dbReference type="SMART" id="SM00249">
    <property type="entry name" value="PHD"/>
    <property type="match status" value="1"/>
</dbReference>
<evidence type="ECO:0000313" key="8">
    <source>
        <dbReference type="EMBL" id="KAF8749559.1"/>
    </source>
</evidence>
<dbReference type="SMART" id="SM00184">
    <property type="entry name" value="RING"/>
    <property type="match status" value="1"/>
</dbReference>